<evidence type="ECO:0000313" key="2">
    <source>
        <dbReference type="Proteomes" id="UP000243650"/>
    </source>
</evidence>
<gene>
    <name evidence="1" type="ORF">C6I21_12350</name>
</gene>
<evidence type="ECO:0000313" key="1">
    <source>
        <dbReference type="EMBL" id="PRO64928.1"/>
    </source>
</evidence>
<dbReference type="Proteomes" id="UP000243650">
    <property type="component" value="Unassembled WGS sequence"/>
</dbReference>
<dbReference type="Pfam" id="PF14559">
    <property type="entry name" value="TPR_19"/>
    <property type="match status" value="1"/>
</dbReference>
<dbReference type="AlphaFoldDB" id="A0A2P6MF66"/>
<protein>
    <recommendedName>
        <fullName evidence="3">Tetratricopeptide repeat protein</fullName>
    </recommendedName>
</protein>
<dbReference type="Gene3D" id="1.25.40.10">
    <property type="entry name" value="Tetratricopeptide repeat domain"/>
    <property type="match status" value="1"/>
</dbReference>
<dbReference type="InterPro" id="IPR011990">
    <property type="entry name" value="TPR-like_helical_dom_sf"/>
</dbReference>
<reference evidence="1 2" key="1">
    <citation type="submission" date="2018-03" db="EMBL/GenBank/DDBJ databases">
        <title>Bacillus urumqiensis sp. nov., a moderately haloalkaliphilic bacterium isolated from a salt lake.</title>
        <authorList>
            <person name="Zhao B."/>
            <person name="Liao Z."/>
        </authorList>
    </citation>
    <scope>NUCLEOTIDE SEQUENCE [LARGE SCALE GENOMIC DNA]</scope>
    <source>
        <strain evidence="1 2">BZ-SZ-XJ18</strain>
    </source>
</reference>
<dbReference type="SUPFAM" id="SSF116965">
    <property type="entry name" value="Hypothetical protein MPN330"/>
    <property type="match status" value="1"/>
</dbReference>
<proteinExistence type="predicted"/>
<dbReference type="RefSeq" id="WP_105959783.1">
    <property type="nucleotide sequence ID" value="NZ_PVNS01000011.1"/>
</dbReference>
<comment type="caution">
    <text evidence="1">The sequence shown here is derived from an EMBL/GenBank/DDBJ whole genome shotgun (WGS) entry which is preliminary data.</text>
</comment>
<dbReference type="EMBL" id="PVNS01000011">
    <property type="protein sequence ID" value="PRO64928.1"/>
    <property type="molecule type" value="Genomic_DNA"/>
</dbReference>
<organism evidence="1 2">
    <name type="scientific">Alkalicoccus urumqiensis</name>
    <name type="common">Bacillus urumqiensis</name>
    <dbReference type="NCBI Taxonomy" id="1548213"/>
    <lineage>
        <taxon>Bacteria</taxon>
        <taxon>Bacillati</taxon>
        <taxon>Bacillota</taxon>
        <taxon>Bacilli</taxon>
        <taxon>Bacillales</taxon>
        <taxon>Bacillaceae</taxon>
        <taxon>Alkalicoccus</taxon>
    </lineage>
</organism>
<evidence type="ECO:0008006" key="3">
    <source>
        <dbReference type="Google" id="ProtNLM"/>
    </source>
</evidence>
<keyword evidence="2" id="KW-1185">Reference proteome</keyword>
<dbReference type="SUPFAM" id="SSF48452">
    <property type="entry name" value="TPR-like"/>
    <property type="match status" value="1"/>
</dbReference>
<sequence length="332" mass="38103">MKKEERDDNVVLFPGLLSRLVERGMTALKEKRHYDAASCFRQVVEMEPTHSQARYGLVIAHIEMNQLETARSYCLSMLEEGLGDYYEVLQVYISILVQLGSYQEVVDVLEGVIEEDRLPSASAEHFYQLLDFARQMTGAETDIEEEEAPSLPDPEILTSQLYGGSMDQQIGAVQQLGRYPLSTVEQVFAEFLIKEDQSPVLKSYILQLLKELGSRKSFDIHKFGRLYTVQAEELEDVFHESFGTRVLESLNDKLGQKDPMLQDMVEQLWWHYLFALYPETPEPLNADIWVEALLHTGRRLLHGEEAQEELNEDVLKASARIEEIEKPLLTDT</sequence>
<dbReference type="OrthoDB" id="2364593at2"/>
<accession>A0A2P6MF66</accession>
<name>A0A2P6MF66_ALKUR</name>